<accession>X1HP11</accession>
<proteinExistence type="predicted"/>
<dbReference type="PANTHER" id="PTHR47505:SF1">
    <property type="entry name" value="DNA UTILIZATION PROTEIN YHGH"/>
    <property type="match status" value="1"/>
</dbReference>
<dbReference type="SUPFAM" id="SSF53271">
    <property type="entry name" value="PRTase-like"/>
    <property type="match status" value="1"/>
</dbReference>
<dbReference type="InterPro" id="IPR029057">
    <property type="entry name" value="PRTase-like"/>
</dbReference>
<gene>
    <name evidence="1" type="ORF">S03H2_26887</name>
</gene>
<feature type="non-terminal residue" evidence="1">
    <location>
        <position position="1"/>
    </location>
</feature>
<feature type="non-terminal residue" evidence="1">
    <location>
        <position position="77"/>
    </location>
</feature>
<dbReference type="EMBL" id="BARU01015808">
    <property type="protein sequence ID" value="GAH55559.1"/>
    <property type="molecule type" value="Genomic_DNA"/>
</dbReference>
<name>X1HP11_9ZZZZ</name>
<dbReference type="AlphaFoldDB" id="X1HP11"/>
<organism evidence="1">
    <name type="scientific">marine sediment metagenome</name>
    <dbReference type="NCBI Taxonomy" id="412755"/>
    <lineage>
        <taxon>unclassified sequences</taxon>
        <taxon>metagenomes</taxon>
        <taxon>ecological metagenomes</taxon>
    </lineage>
</organism>
<sequence>LKYYGDMTLGEILARPMASIILESGWNPDLLVPVPLGAAHQSQRGYNQAALLGRPVALANGIKYSSRALHKVRETLT</sequence>
<evidence type="ECO:0000313" key="1">
    <source>
        <dbReference type="EMBL" id="GAH55559.1"/>
    </source>
</evidence>
<comment type="caution">
    <text evidence="1">The sequence shown here is derived from an EMBL/GenBank/DDBJ whole genome shotgun (WGS) entry which is preliminary data.</text>
</comment>
<protein>
    <submittedName>
        <fullName evidence="1">Uncharacterized protein</fullName>
    </submittedName>
</protein>
<reference evidence="1" key="1">
    <citation type="journal article" date="2014" name="Front. Microbiol.">
        <title>High frequency of phylogenetically diverse reductive dehalogenase-homologous genes in deep subseafloor sedimentary metagenomes.</title>
        <authorList>
            <person name="Kawai M."/>
            <person name="Futagami T."/>
            <person name="Toyoda A."/>
            <person name="Takaki Y."/>
            <person name="Nishi S."/>
            <person name="Hori S."/>
            <person name="Arai W."/>
            <person name="Tsubouchi T."/>
            <person name="Morono Y."/>
            <person name="Uchiyama I."/>
            <person name="Ito T."/>
            <person name="Fujiyama A."/>
            <person name="Inagaki F."/>
            <person name="Takami H."/>
        </authorList>
    </citation>
    <scope>NUCLEOTIDE SEQUENCE</scope>
    <source>
        <strain evidence="1">Expedition CK06-06</strain>
    </source>
</reference>
<dbReference type="InterPro" id="IPR051910">
    <property type="entry name" value="ComF/GntX_DNA_util-trans"/>
</dbReference>
<dbReference type="PANTHER" id="PTHR47505">
    <property type="entry name" value="DNA UTILIZATION PROTEIN YHGH"/>
    <property type="match status" value="1"/>
</dbReference>